<feature type="transmembrane region" description="Helical" evidence="7">
    <location>
        <begin position="280"/>
        <end position="304"/>
    </location>
</feature>
<evidence type="ECO:0000313" key="11">
    <source>
        <dbReference type="Proteomes" id="UP000544222"/>
    </source>
</evidence>
<dbReference type="Proteomes" id="UP000544222">
    <property type="component" value="Unassembled WGS sequence"/>
</dbReference>
<keyword evidence="11" id="KW-1185">Reference proteome</keyword>
<feature type="domain" description="MacB-like periplasmic core" evidence="9">
    <location>
        <begin position="28"/>
        <end position="236"/>
    </location>
</feature>
<proteinExistence type="inferred from homology"/>
<name>A0A7W5H1W0_9PORP</name>
<dbReference type="PANTHER" id="PTHR30489">
    <property type="entry name" value="LIPOPROTEIN-RELEASING SYSTEM TRANSMEMBRANE PROTEIN LOLE"/>
    <property type="match status" value="1"/>
</dbReference>
<comment type="subcellular location">
    <subcellularLocation>
        <location evidence="1">Cell membrane</location>
        <topology evidence="1">Multi-pass membrane protein</topology>
    </subcellularLocation>
</comment>
<sequence length="414" mass="46776">MNLPYFIAKRIHFTDDGKRRVSRPAVRIATIGIAVGLLVMMLTIAIVMGFKKEIRTKIVGFGSSIQVMRFDNNSTYETRPIAVSDSMIASLTHLPGIRHVQRVASKPGIIKTPDQFQGVIFKGVGSDFDWHFFQQNMISGSRFKEQDSLPSNQVVISKVIANKLGLKVGSSFIAYFLQNRLQARKFYVAGIYSTDFGDFDNLYILCDIRMIQALNDWQPDEISELELSINNFDQLNAISDTVYFHVANRVDRNGVAYYSQSIKDLNPQLFAWLGLFDMNVWVILILMMAVSGFVIISGLLILILERIQMIGILKALGCTNWDIRKIFIYHSGFLILKGMFWGNLLALTFIIVQHTTGLIPLDPANYYVSSVPVELRLAPFLLLNISVFLVSMFMLVAPSYLITKISPVSAIRYE</sequence>
<dbReference type="EMBL" id="JACHYB010000001">
    <property type="protein sequence ID" value="MBB3186782.1"/>
    <property type="molecule type" value="Genomic_DNA"/>
</dbReference>
<dbReference type="GO" id="GO:0044874">
    <property type="term" value="P:lipoprotein localization to outer membrane"/>
    <property type="evidence" value="ECO:0007669"/>
    <property type="project" value="TreeGrafter"/>
</dbReference>
<dbReference type="RefSeq" id="WP_183412626.1">
    <property type="nucleotide sequence ID" value="NZ_JACHYB010000001.1"/>
</dbReference>
<feature type="transmembrane region" description="Helical" evidence="7">
    <location>
        <begin position="340"/>
        <end position="361"/>
    </location>
</feature>
<evidence type="ECO:0000313" key="10">
    <source>
        <dbReference type="EMBL" id="MBB3186782.1"/>
    </source>
</evidence>
<feature type="domain" description="ABC3 transporter permease C-terminal" evidence="8">
    <location>
        <begin position="282"/>
        <end position="407"/>
    </location>
</feature>
<keyword evidence="3" id="KW-1003">Cell membrane</keyword>
<dbReference type="InterPro" id="IPR025857">
    <property type="entry name" value="MacB_PCD"/>
</dbReference>
<evidence type="ECO:0000259" key="9">
    <source>
        <dbReference type="Pfam" id="PF12704"/>
    </source>
</evidence>
<evidence type="ECO:0000256" key="5">
    <source>
        <dbReference type="ARBA" id="ARBA00022989"/>
    </source>
</evidence>
<dbReference type="Pfam" id="PF12704">
    <property type="entry name" value="MacB_PCD"/>
    <property type="match status" value="1"/>
</dbReference>
<keyword evidence="6 7" id="KW-0472">Membrane</keyword>
<accession>A0A7W5H1W0</accession>
<comment type="caution">
    <text evidence="10">The sequence shown here is derived from an EMBL/GenBank/DDBJ whole genome shotgun (WGS) entry which is preliminary data.</text>
</comment>
<reference evidence="10 11" key="1">
    <citation type="submission" date="2020-08" db="EMBL/GenBank/DDBJ databases">
        <title>Genomic Encyclopedia of Type Strains, Phase IV (KMG-IV): sequencing the most valuable type-strain genomes for metagenomic binning, comparative biology and taxonomic classification.</title>
        <authorList>
            <person name="Goeker M."/>
        </authorList>
    </citation>
    <scope>NUCLEOTIDE SEQUENCE [LARGE SCALE GENOMIC DNA]</scope>
    <source>
        <strain evidence="10 11">DSM 27471</strain>
    </source>
</reference>
<dbReference type="InterPro" id="IPR003838">
    <property type="entry name" value="ABC3_permease_C"/>
</dbReference>
<dbReference type="Pfam" id="PF02687">
    <property type="entry name" value="FtsX"/>
    <property type="match status" value="1"/>
</dbReference>
<gene>
    <name evidence="10" type="ORF">FHX64_000945</name>
</gene>
<dbReference type="InterPro" id="IPR051447">
    <property type="entry name" value="Lipoprotein-release_system"/>
</dbReference>
<feature type="transmembrane region" description="Helical" evidence="7">
    <location>
        <begin position="381"/>
        <end position="402"/>
    </location>
</feature>
<protein>
    <submittedName>
        <fullName evidence="10">Lipoprotein-releasing system permease protein</fullName>
    </submittedName>
</protein>
<evidence type="ECO:0000256" key="1">
    <source>
        <dbReference type="ARBA" id="ARBA00004651"/>
    </source>
</evidence>
<comment type="similarity">
    <text evidence="2">Belongs to the ABC-4 integral membrane protein family. LolC/E subfamily.</text>
</comment>
<evidence type="ECO:0000256" key="4">
    <source>
        <dbReference type="ARBA" id="ARBA00022692"/>
    </source>
</evidence>
<organism evidence="10 11">
    <name type="scientific">Microbacter margulisiae</name>
    <dbReference type="NCBI Taxonomy" id="1350067"/>
    <lineage>
        <taxon>Bacteria</taxon>
        <taxon>Pseudomonadati</taxon>
        <taxon>Bacteroidota</taxon>
        <taxon>Bacteroidia</taxon>
        <taxon>Bacteroidales</taxon>
        <taxon>Porphyromonadaceae</taxon>
        <taxon>Microbacter</taxon>
    </lineage>
</organism>
<evidence type="ECO:0000256" key="3">
    <source>
        <dbReference type="ARBA" id="ARBA00022475"/>
    </source>
</evidence>
<evidence type="ECO:0000256" key="7">
    <source>
        <dbReference type="SAM" id="Phobius"/>
    </source>
</evidence>
<keyword evidence="10" id="KW-0449">Lipoprotein</keyword>
<dbReference type="PANTHER" id="PTHR30489:SF0">
    <property type="entry name" value="LIPOPROTEIN-RELEASING SYSTEM TRANSMEMBRANE PROTEIN LOLE"/>
    <property type="match status" value="1"/>
</dbReference>
<evidence type="ECO:0000256" key="6">
    <source>
        <dbReference type="ARBA" id="ARBA00023136"/>
    </source>
</evidence>
<keyword evidence="4 7" id="KW-0812">Transmembrane</keyword>
<evidence type="ECO:0000256" key="2">
    <source>
        <dbReference type="ARBA" id="ARBA00005236"/>
    </source>
</evidence>
<dbReference type="AlphaFoldDB" id="A0A7W5H1W0"/>
<dbReference type="GO" id="GO:0098797">
    <property type="term" value="C:plasma membrane protein complex"/>
    <property type="evidence" value="ECO:0007669"/>
    <property type="project" value="TreeGrafter"/>
</dbReference>
<evidence type="ECO:0000259" key="8">
    <source>
        <dbReference type="Pfam" id="PF02687"/>
    </source>
</evidence>
<feature type="transmembrane region" description="Helical" evidence="7">
    <location>
        <begin position="28"/>
        <end position="50"/>
    </location>
</feature>
<keyword evidence="5 7" id="KW-1133">Transmembrane helix</keyword>